<evidence type="ECO:0000313" key="4">
    <source>
        <dbReference type="EMBL" id="MFD1723020.1"/>
    </source>
</evidence>
<dbReference type="RefSeq" id="WP_377936633.1">
    <property type="nucleotide sequence ID" value="NZ_JBHUEA010000039.1"/>
</dbReference>
<sequence length="192" mass="20663">MTGGPYSGDEFDGVPRQEGAVGVPDAYQRLWVPYRMAYIRSNHTGPSAGGHDQECPFCVAPTLSDEDALIVHRGEHAYVLLNLFPYNSGHLLICPYRHVPLYDEATPDEVGEIAALTQTAMRVVREDSRCDGFNIGFNQGAIAGAGVAGHLHEHVVPRWAADANFFPIIAGTKAIPVLLGDTRAALAAAWPA</sequence>
<evidence type="ECO:0000313" key="5">
    <source>
        <dbReference type="Proteomes" id="UP001597347"/>
    </source>
</evidence>
<reference evidence="5" key="1">
    <citation type="journal article" date="2019" name="Int. J. Syst. Evol. Microbiol.">
        <title>The Global Catalogue of Microorganisms (GCM) 10K type strain sequencing project: providing services to taxonomists for standard genome sequencing and annotation.</title>
        <authorList>
            <consortium name="The Broad Institute Genomics Platform"/>
            <consortium name="The Broad Institute Genome Sequencing Center for Infectious Disease"/>
            <person name="Wu L."/>
            <person name="Ma J."/>
        </authorList>
    </citation>
    <scope>NUCLEOTIDE SEQUENCE [LARGE SCALE GENOMIC DNA]</scope>
    <source>
        <strain evidence="5">CGMCC 1.12471</strain>
    </source>
</reference>
<evidence type="ECO:0000256" key="2">
    <source>
        <dbReference type="PROSITE-ProRule" id="PRU00464"/>
    </source>
</evidence>
<proteinExistence type="predicted"/>
<dbReference type="InterPro" id="IPR011146">
    <property type="entry name" value="HIT-like"/>
</dbReference>
<keyword evidence="1" id="KW-0547">Nucleotide-binding</keyword>
<dbReference type="Gene3D" id="3.30.428.10">
    <property type="entry name" value="HIT-like"/>
    <property type="match status" value="1"/>
</dbReference>
<accession>A0ABW4LI97</accession>
<evidence type="ECO:0000256" key="1">
    <source>
        <dbReference type="ARBA" id="ARBA00022741"/>
    </source>
</evidence>
<organism evidence="4 5">
    <name type="scientific">Amnibacterium endophyticum</name>
    <dbReference type="NCBI Taxonomy" id="2109337"/>
    <lineage>
        <taxon>Bacteria</taxon>
        <taxon>Bacillati</taxon>
        <taxon>Actinomycetota</taxon>
        <taxon>Actinomycetes</taxon>
        <taxon>Micrococcales</taxon>
        <taxon>Microbacteriaceae</taxon>
        <taxon>Amnibacterium</taxon>
    </lineage>
</organism>
<dbReference type="CDD" id="cd01275">
    <property type="entry name" value="FHIT"/>
    <property type="match status" value="1"/>
</dbReference>
<feature type="domain" description="HIT" evidence="3">
    <location>
        <begin position="56"/>
        <end position="165"/>
    </location>
</feature>
<dbReference type="PANTHER" id="PTHR42997:SF1">
    <property type="entry name" value="AP-4-A PHOSPHORYLASE"/>
    <property type="match status" value="1"/>
</dbReference>
<protein>
    <submittedName>
        <fullName evidence="4">HIT family protein</fullName>
    </submittedName>
</protein>
<comment type="caution">
    <text evidence="4">The sequence shown here is derived from an EMBL/GenBank/DDBJ whole genome shotgun (WGS) entry which is preliminary data.</text>
</comment>
<dbReference type="SUPFAM" id="SSF54197">
    <property type="entry name" value="HIT-like"/>
    <property type="match status" value="1"/>
</dbReference>
<dbReference type="InterPro" id="IPR052908">
    <property type="entry name" value="AP-4-A_phosphorylase"/>
</dbReference>
<dbReference type="PROSITE" id="PS51084">
    <property type="entry name" value="HIT_2"/>
    <property type="match status" value="1"/>
</dbReference>
<keyword evidence="5" id="KW-1185">Reference proteome</keyword>
<feature type="short sequence motif" description="Histidine triad motif" evidence="2">
    <location>
        <begin position="150"/>
        <end position="154"/>
    </location>
</feature>
<dbReference type="InterPro" id="IPR036265">
    <property type="entry name" value="HIT-like_sf"/>
</dbReference>
<dbReference type="Proteomes" id="UP001597347">
    <property type="component" value="Unassembled WGS sequence"/>
</dbReference>
<dbReference type="EMBL" id="JBHUEA010000039">
    <property type="protein sequence ID" value="MFD1723020.1"/>
    <property type="molecule type" value="Genomic_DNA"/>
</dbReference>
<evidence type="ECO:0000259" key="3">
    <source>
        <dbReference type="PROSITE" id="PS51084"/>
    </source>
</evidence>
<gene>
    <name evidence="4" type="ORF">ACFSBI_15830</name>
</gene>
<name>A0ABW4LI97_9MICO</name>
<dbReference type="InterPro" id="IPR039383">
    <property type="entry name" value="FHIT"/>
</dbReference>
<dbReference type="PANTHER" id="PTHR42997">
    <property type="entry name" value="HIT FAMILY HYDROLASE"/>
    <property type="match status" value="1"/>
</dbReference>
<dbReference type="Pfam" id="PF01230">
    <property type="entry name" value="HIT"/>
    <property type="match status" value="1"/>
</dbReference>